<sequence length="319" mass="35812">MAPRTDFPPVRACLFDMDGLLLDTEDLYTLCINLILEKYQRPSLPWSIKAKLQGRPGPQATKLFHEWAQLPISHEEYTDQYYKLQAQHFPATQALPGIPKLLSDLGRTRYWDVSSSSPSPSSGLVQDRLPHRVHIALATSSHESNFRLKTSHLEELFSVFESHRRVLGDDHRIPPGRGKPLPDIYLLALKTINESLPEGEKPITPEECLVFEDSVPGVEAGRRAGMRVIWCPHPMLKKEYAGREAEVLAARTGEAGEVDLHQLGEIDDGWAEYYPTLVDFPYEKYGVVVPPEEVEQEACMREGGEVGVGEVMQVVESSA</sequence>
<proteinExistence type="predicted"/>
<dbReference type="AlphaFoldDB" id="A0AAN6X0V2"/>
<dbReference type="InterPro" id="IPR023198">
    <property type="entry name" value="PGP-like_dom2"/>
</dbReference>
<dbReference type="NCBIfam" id="TIGR01509">
    <property type="entry name" value="HAD-SF-IA-v3"/>
    <property type="match status" value="1"/>
</dbReference>
<dbReference type="PANTHER" id="PTHR18901:SF38">
    <property type="entry name" value="PSEUDOURIDINE-5'-PHOSPHATASE"/>
    <property type="match status" value="1"/>
</dbReference>
<dbReference type="InterPro" id="IPR006439">
    <property type="entry name" value="HAD-SF_hydro_IA"/>
</dbReference>
<evidence type="ECO:0000313" key="2">
    <source>
        <dbReference type="Proteomes" id="UP001302126"/>
    </source>
</evidence>
<name>A0AAN6X0V2_9PEZI</name>
<reference evidence="1" key="1">
    <citation type="journal article" date="2023" name="Mol. Phylogenet. Evol.">
        <title>Genome-scale phylogeny and comparative genomics of the fungal order Sordariales.</title>
        <authorList>
            <person name="Hensen N."/>
            <person name="Bonometti L."/>
            <person name="Westerberg I."/>
            <person name="Brannstrom I.O."/>
            <person name="Guillou S."/>
            <person name="Cros-Aarteil S."/>
            <person name="Calhoun S."/>
            <person name="Haridas S."/>
            <person name="Kuo A."/>
            <person name="Mondo S."/>
            <person name="Pangilinan J."/>
            <person name="Riley R."/>
            <person name="LaButti K."/>
            <person name="Andreopoulos B."/>
            <person name="Lipzen A."/>
            <person name="Chen C."/>
            <person name="Yan M."/>
            <person name="Daum C."/>
            <person name="Ng V."/>
            <person name="Clum A."/>
            <person name="Steindorff A."/>
            <person name="Ohm R.A."/>
            <person name="Martin F."/>
            <person name="Silar P."/>
            <person name="Natvig D.O."/>
            <person name="Lalanne C."/>
            <person name="Gautier V."/>
            <person name="Ament-Velasquez S.L."/>
            <person name="Kruys A."/>
            <person name="Hutchinson M.I."/>
            <person name="Powell A.J."/>
            <person name="Barry K."/>
            <person name="Miller A.N."/>
            <person name="Grigoriev I.V."/>
            <person name="Debuchy R."/>
            <person name="Gladieux P."/>
            <person name="Hiltunen Thoren M."/>
            <person name="Johannesson H."/>
        </authorList>
    </citation>
    <scope>NUCLEOTIDE SEQUENCE</scope>
    <source>
        <strain evidence="1">PSN309</strain>
    </source>
</reference>
<dbReference type="SFLD" id="SFLDG01129">
    <property type="entry name" value="C1.5:_HAD__Beta-PGM__Phosphata"/>
    <property type="match status" value="1"/>
</dbReference>
<dbReference type="Pfam" id="PF00702">
    <property type="entry name" value="Hydrolase"/>
    <property type="match status" value="1"/>
</dbReference>
<gene>
    <name evidence="1" type="ORF">QBC35DRAFT_400213</name>
</gene>
<dbReference type="InterPro" id="IPR036412">
    <property type="entry name" value="HAD-like_sf"/>
</dbReference>
<dbReference type="Gene3D" id="1.10.150.240">
    <property type="entry name" value="Putative phosphatase, domain 2"/>
    <property type="match status" value="1"/>
</dbReference>
<keyword evidence="2" id="KW-1185">Reference proteome</keyword>
<dbReference type="GO" id="GO:0016791">
    <property type="term" value="F:phosphatase activity"/>
    <property type="evidence" value="ECO:0007669"/>
    <property type="project" value="TreeGrafter"/>
</dbReference>
<evidence type="ECO:0000313" key="1">
    <source>
        <dbReference type="EMBL" id="KAK4191914.1"/>
    </source>
</evidence>
<reference evidence="1" key="2">
    <citation type="submission" date="2023-05" db="EMBL/GenBank/DDBJ databases">
        <authorList>
            <consortium name="Lawrence Berkeley National Laboratory"/>
            <person name="Steindorff A."/>
            <person name="Hensen N."/>
            <person name="Bonometti L."/>
            <person name="Westerberg I."/>
            <person name="Brannstrom I.O."/>
            <person name="Guillou S."/>
            <person name="Cros-Aarteil S."/>
            <person name="Calhoun S."/>
            <person name="Haridas S."/>
            <person name="Kuo A."/>
            <person name="Mondo S."/>
            <person name="Pangilinan J."/>
            <person name="Riley R."/>
            <person name="Labutti K."/>
            <person name="Andreopoulos B."/>
            <person name="Lipzen A."/>
            <person name="Chen C."/>
            <person name="Yanf M."/>
            <person name="Daum C."/>
            <person name="Ng V."/>
            <person name="Clum A."/>
            <person name="Ohm R."/>
            <person name="Martin F."/>
            <person name="Silar P."/>
            <person name="Natvig D."/>
            <person name="Lalanne C."/>
            <person name="Gautier V."/>
            <person name="Ament-Velasquez S.L."/>
            <person name="Kruys A."/>
            <person name="Hutchinson M.I."/>
            <person name="Powell A.J."/>
            <person name="Barry K."/>
            <person name="Miller A.N."/>
            <person name="Grigoriev I.V."/>
            <person name="Debuchy R."/>
            <person name="Gladieux P."/>
            <person name="Thoren M.H."/>
            <person name="Johannesson H."/>
        </authorList>
    </citation>
    <scope>NUCLEOTIDE SEQUENCE</scope>
    <source>
        <strain evidence="1">PSN309</strain>
    </source>
</reference>
<dbReference type="SFLD" id="SFLDS00003">
    <property type="entry name" value="Haloacid_Dehalogenase"/>
    <property type="match status" value="1"/>
</dbReference>
<dbReference type="InterPro" id="IPR023214">
    <property type="entry name" value="HAD_sf"/>
</dbReference>
<dbReference type="FunFam" id="1.10.150.240:FF:000001">
    <property type="entry name" value="Haloacid dehalogenase-like hydrolase domain"/>
    <property type="match status" value="1"/>
</dbReference>
<accession>A0AAN6X0V2</accession>
<dbReference type="EMBL" id="MU864356">
    <property type="protein sequence ID" value="KAK4191914.1"/>
    <property type="molecule type" value="Genomic_DNA"/>
</dbReference>
<dbReference type="Proteomes" id="UP001302126">
    <property type="component" value="Unassembled WGS sequence"/>
</dbReference>
<organism evidence="1 2">
    <name type="scientific">Podospora australis</name>
    <dbReference type="NCBI Taxonomy" id="1536484"/>
    <lineage>
        <taxon>Eukaryota</taxon>
        <taxon>Fungi</taxon>
        <taxon>Dikarya</taxon>
        <taxon>Ascomycota</taxon>
        <taxon>Pezizomycotina</taxon>
        <taxon>Sordariomycetes</taxon>
        <taxon>Sordariomycetidae</taxon>
        <taxon>Sordariales</taxon>
        <taxon>Podosporaceae</taxon>
        <taxon>Podospora</taxon>
    </lineage>
</organism>
<protein>
    <submittedName>
        <fullName evidence="1">HAD-like domain-containing protein</fullName>
    </submittedName>
</protein>
<dbReference type="SUPFAM" id="SSF56784">
    <property type="entry name" value="HAD-like"/>
    <property type="match status" value="1"/>
</dbReference>
<comment type="caution">
    <text evidence="1">The sequence shown here is derived from an EMBL/GenBank/DDBJ whole genome shotgun (WGS) entry which is preliminary data.</text>
</comment>
<dbReference type="PANTHER" id="PTHR18901">
    <property type="entry name" value="2-DEOXYGLUCOSE-6-PHOSPHATE PHOSPHATASE 2"/>
    <property type="match status" value="1"/>
</dbReference>
<dbReference type="FunFam" id="3.40.50.1000:FF:000131">
    <property type="entry name" value="HAD superfamily hydrolase, putative"/>
    <property type="match status" value="1"/>
</dbReference>
<feature type="non-terminal residue" evidence="1">
    <location>
        <position position="319"/>
    </location>
</feature>
<dbReference type="Gene3D" id="3.40.50.1000">
    <property type="entry name" value="HAD superfamily/HAD-like"/>
    <property type="match status" value="1"/>
</dbReference>